<keyword evidence="5 7" id="KW-0496">Mitochondrion</keyword>
<name>A0A2G5B764_COERN</name>
<organism evidence="9 10">
    <name type="scientific">Coemansia reversa (strain ATCC 12441 / NRRL 1564)</name>
    <dbReference type="NCBI Taxonomy" id="763665"/>
    <lineage>
        <taxon>Eukaryota</taxon>
        <taxon>Fungi</taxon>
        <taxon>Fungi incertae sedis</taxon>
        <taxon>Zoopagomycota</taxon>
        <taxon>Kickxellomycotina</taxon>
        <taxon>Kickxellomycetes</taxon>
        <taxon>Kickxellales</taxon>
        <taxon>Kickxellaceae</taxon>
        <taxon>Coemansia</taxon>
    </lineage>
</organism>
<evidence type="ECO:0000256" key="7">
    <source>
        <dbReference type="PROSITE-ProRule" id="PRU01094"/>
    </source>
</evidence>
<keyword evidence="3" id="KW-0999">Mitochondrion inner membrane</keyword>
<dbReference type="PROSITE" id="PS51758">
    <property type="entry name" value="LETM1_RBD"/>
    <property type="match status" value="1"/>
</dbReference>
<dbReference type="PANTHER" id="PTHR14009">
    <property type="entry name" value="LEUCINE ZIPPER-EF-HAND CONTAINING TRANSMEMBRANE PROTEIN"/>
    <property type="match status" value="1"/>
</dbReference>
<dbReference type="EMBL" id="KZ303512">
    <property type="protein sequence ID" value="PIA14866.1"/>
    <property type="molecule type" value="Genomic_DNA"/>
</dbReference>
<keyword evidence="6" id="KW-0472">Membrane</keyword>
<dbReference type="STRING" id="763665.A0A2G5B764"/>
<comment type="subcellular location">
    <subcellularLocation>
        <location evidence="1">Mitochondrion inner membrane</location>
        <topology evidence="1">Single-pass membrane protein</topology>
    </subcellularLocation>
</comment>
<keyword evidence="4" id="KW-1133">Transmembrane helix</keyword>
<accession>A0A2G5B764</accession>
<keyword evidence="10" id="KW-1185">Reference proteome</keyword>
<reference evidence="9 10" key="1">
    <citation type="journal article" date="2015" name="Genome Biol. Evol.">
        <title>Phylogenomic analyses indicate that early fungi evolved digesting cell walls of algal ancestors of land plants.</title>
        <authorList>
            <person name="Chang Y."/>
            <person name="Wang S."/>
            <person name="Sekimoto S."/>
            <person name="Aerts A.L."/>
            <person name="Choi C."/>
            <person name="Clum A."/>
            <person name="LaButti K.M."/>
            <person name="Lindquist E.A."/>
            <person name="Yee Ngan C."/>
            <person name="Ohm R.A."/>
            <person name="Salamov A.A."/>
            <person name="Grigoriev I.V."/>
            <person name="Spatafora J.W."/>
            <person name="Berbee M.L."/>
        </authorList>
    </citation>
    <scope>NUCLEOTIDE SEQUENCE [LARGE SCALE GENOMIC DNA]</scope>
    <source>
        <strain evidence="9 10">NRRL 1564</strain>
    </source>
</reference>
<evidence type="ECO:0000313" key="10">
    <source>
        <dbReference type="Proteomes" id="UP000242474"/>
    </source>
</evidence>
<dbReference type="GO" id="GO:0030003">
    <property type="term" value="P:intracellular monoatomic cation homeostasis"/>
    <property type="evidence" value="ECO:0007669"/>
    <property type="project" value="TreeGrafter"/>
</dbReference>
<evidence type="ECO:0000256" key="5">
    <source>
        <dbReference type="ARBA" id="ARBA00023128"/>
    </source>
</evidence>
<evidence type="ECO:0000256" key="4">
    <source>
        <dbReference type="ARBA" id="ARBA00022989"/>
    </source>
</evidence>
<gene>
    <name evidence="9" type="ORF">COEREDRAFT_88387</name>
</gene>
<evidence type="ECO:0000256" key="6">
    <source>
        <dbReference type="ARBA" id="ARBA00023136"/>
    </source>
</evidence>
<dbReference type="Pfam" id="PF07766">
    <property type="entry name" value="LETM1_RBD"/>
    <property type="match status" value="1"/>
</dbReference>
<evidence type="ECO:0000259" key="8">
    <source>
        <dbReference type="PROSITE" id="PS51758"/>
    </source>
</evidence>
<proteinExistence type="predicted"/>
<dbReference type="AlphaFoldDB" id="A0A2G5B764"/>
<evidence type="ECO:0000256" key="1">
    <source>
        <dbReference type="ARBA" id="ARBA00004434"/>
    </source>
</evidence>
<feature type="domain" description="Letm1 RBD" evidence="8">
    <location>
        <begin position="124"/>
        <end position="336"/>
    </location>
</feature>
<keyword evidence="2" id="KW-0812">Transmembrane</keyword>
<protein>
    <recommendedName>
        <fullName evidence="8">Letm1 RBD domain-containing protein</fullName>
    </recommendedName>
</protein>
<dbReference type="PANTHER" id="PTHR14009:SF1">
    <property type="entry name" value="MITOCHONDRIAL PROTON_CALCIUM EXCHANGER PROTEIN"/>
    <property type="match status" value="1"/>
</dbReference>
<dbReference type="OrthoDB" id="73691at2759"/>
<dbReference type="Proteomes" id="UP000242474">
    <property type="component" value="Unassembled WGS sequence"/>
</dbReference>
<dbReference type="InterPro" id="IPR033122">
    <property type="entry name" value="LETM1-like_RBD"/>
</dbReference>
<sequence length="336" mass="36984">MMLARVAWQPLGMRQPMNSLGQTLVVRHGSMLYSAQLHTTALMRSSDKPEESAKTVAMPAARVDPTLPGQSLTLIKKIKAYLGFYKSGAKELWGNMKVVKDIDSRVCAGAVVSRAEFQIHLRNPADRLRLVPFGLLLLFLPEAIPLLVAMLPGMCPSTCITFGTMAKMAAKRDAVRQKLHVAALQRIEEAGLEPSDFDTVDNLARVAGRGSNIFQLDQLDTADLRMVCRFLGIGGVFAGIYVDRLRSGLRRHLDGIATDDALLASEQLVEQLGLTELLRACQERGIPSAHLSEPQLRESLGKWIELTQAHAHTIGMMPIAWSRLALLDRSVESRAR</sequence>
<evidence type="ECO:0000256" key="3">
    <source>
        <dbReference type="ARBA" id="ARBA00022792"/>
    </source>
</evidence>
<evidence type="ECO:0000256" key="2">
    <source>
        <dbReference type="ARBA" id="ARBA00022692"/>
    </source>
</evidence>
<evidence type="ECO:0000313" key="9">
    <source>
        <dbReference type="EMBL" id="PIA14866.1"/>
    </source>
</evidence>
<dbReference type="InterPro" id="IPR044202">
    <property type="entry name" value="LETM1/MDM38-like"/>
</dbReference>
<dbReference type="GO" id="GO:0005743">
    <property type="term" value="C:mitochondrial inner membrane"/>
    <property type="evidence" value="ECO:0007669"/>
    <property type="project" value="UniProtKB-SubCell"/>
</dbReference>
<dbReference type="GO" id="GO:0043022">
    <property type="term" value="F:ribosome binding"/>
    <property type="evidence" value="ECO:0007669"/>
    <property type="project" value="InterPro"/>
</dbReference>